<feature type="compositionally biased region" description="Basic and acidic residues" evidence="5">
    <location>
        <begin position="1243"/>
        <end position="1257"/>
    </location>
</feature>
<feature type="domain" description="CENP-T/Histone H4 histone fold" evidence="6">
    <location>
        <begin position="1421"/>
        <end position="1513"/>
    </location>
</feature>
<feature type="compositionally biased region" description="Polar residues" evidence="5">
    <location>
        <begin position="852"/>
        <end position="885"/>
    </location>
</feature>
<evidence type="ECO:0000256" key="4">
    <source>
        <dbReference type="ARBA" id="ARBA00023242"/>
    </source>
</evidence>
<evidence type="ECO:0000313" key="7">
    <source>
        <dbReference type="EMBL" id="KAK7076388.1"/>
    </source>
</evidence>
<dbReference type="Proteomes" id="UP001381693">
    <property type="component" value="Unassembled WGS sequence"/>
</dbReference>
<feature type="region of interest" description="Disordered" evidence="5">
    <location>
        <begin position="1"/>
        <end position="47"/>
    </location>
</feature>
<dbReference type="Gene3D" id="1.10.20.10">
    <property type="entry name" value="Histone, subunit A"/>
    <property type="match status" value="1"/>
</dbReference>
<feature type="region of interest" description="Disordered" evidence="5">
    <location>
        <begin position="411"/>
        <end position="475"/>
    </location>
</feature>
<feature type="compositionally biased region" description="Low complexity" evidence="5">
    <location>
        <begin position="463"/>
        <end position="475"/>
    </location>
</feature>
<feature type="compositionally biased region" description="Polar residues" evidence="5">
    <location>
        <begin position="1069"/>
        <end position="1079"/>
    </location>
</feature>
<feature type="region of interest" description="Disordered" evidence="5">
    <location>
        <begin position="536"/>
        <end position="566"/>
    </location>
</feature>
<name>A0AAN9A6B5_HALRR</name>
<dbReference type="Pfam" id="PF15511">
    <property type="entry name" value="CENP-T_C"/>
    <property type="match status" value="1"/>
</dbReference>
<reference evidence="7 8" key="1">
    <citation type="submission" date="2023-11" db="EMBL/GenBank/DDBJ databases">
        <title>Halocaridina rubra genome assembly.</title>
        <authorList>
            <person name="Smith C."/>
        </authorList>
    </citation>
    <scope>NUCLEOTIDE SEQUENCE [LARGE SCALE GENOMIC DNA]</scope>
    <source>
        <strain evidence="7">EP-1</strain>
        <tissue evidence="7">Whole</tissue>
    </source>
</reference>
<dbReference type="GO" id="GO:0005694">
    <property type="term" value="C:chromosome"/>
    <property type="evidence" value="ECO:0007669"/>
    <property type="project" value="UniProtKB-SubCell"/>
</dbReference>
<feature type="compositionally biased region" description="Basic and acidic residues" evidence="5">
    <location>
        <begin position="889"/>
        <end position="900"/>
    </location>
</feature>
<evidence type="ECO:0000313" key="8">
    <source>
        <dbReference type="Proteomes" id="UP001381693"/>
    </source>
</evidence>
<feature type="compositionally biased region" description="Basic and acidic residues" evidence="5">
    <location>
        <begin position="439"/>
        <end position="460"/>
    </location>
</feature>
<evidence type="ECO:0000256" key="1">
    <source>
        <dbReference type="ARBA" id="ARBA00004123"/>
    </source>
</evidence>
<feature type="compositionally biased region" description="Polar residues" evidence="5">
    <location>
        <begin position="784"/>
        <end position="820"/>
    </location>
</feature>
<evidence type="ECO:0000256" key="3">
    <source>
        <dbReference type="ARBA" id="ARBA00022454"/>
    </source>
</evidence>
<keyword evidence="4" id="KW-0539">Nucleus</keyword>
<feature type="region of interest" description="Disordered" evidence="5">
    <location>
        <begin position="1239"/>
        <end position="1258"/>
    </location>
</feature>
<keyword evidence="3" id="KW-0158">Chromosome</keyword>
<sequence length="1528" mass="172082">MTHEDVNELIDCHSQPLTVEDLEEKTKSASKEEEEEHPEETHEEIEEPGLTLERLAAMYEHVKALQELSQEHDDNMVCSVTFCNLDDAMILYKTIFQQKKKQRQQLPITMFFSRKKQPIRKDRRRKRVPEYGGRWEVAVIAPTNPQVTNLHTDLVRRGRLVSVTRQRQCGKDELMEDSFLKKLSKITPRTTLRENLEVLDPQFTPETLSLPLRRKSSKKQALESGPKIRINLDLSNRMIDSRNMGTLESKILHTGLDMPPEVPLNLSTRSSRGGDQTFANISLGEDSSLNESIDLQAATKFHNLRSKRKRAHIEPEKITGNKINKFEEDSRGAKKTDLTYENVDFSDVSSLDGSIIVSQKTFHSGKRNNLILSTIDKTYGDVSTNIVDYSSDSITLSDTISDSLKNRRRGSALSKLEIPLHPTKPSQGRPKSKTKQKFANHDYNDRDSLSTSSEKRKDGSVIEDSLSSNLEDSNSSLESIHINRRQNFSHRAPAMQLNVSSLLNSIKVKTIPEIMTEEDVAADAAVAIDINSADLEMEEESSPLPPPPNFRDGHSSLENPPKPGMSQNVFRSNTTSDHVKESSLLFDVSPKEKGIFTTRSHSTKESKLEITSLNTELELENRTSIHYSPQRLDNSEQVNQEGGLELIQEVSSPNKLSMNNLRGNVEIFAGDVENITSTLYDTLVDSNARDVDVPSEIYTPNKMTVDLSKSMSPHSSVKESMDHSTVTPSKSVIAGITGNQERSPKSGKESVRASSIYQARTPSQIVLNSSNNIIDMERTASVNSMQREQITNTAVRTSPRNWNRTRTPFKQMKTHSPSQQKTKRIWSPHAKTVLTTSPGNLSRENFSIPKSRMTSPSERTPSPNKKKSITFSPNKQKYSTLTPSKQRTKNAEKAVSEQEKTPSSSKKREKTSSPHNQQKITPSFKRENTMTLSTRKQQLNTPPRKQSIRQENEKVFVLEKRSSPRKQKETILSPYMKTETPASTENMSIEKNSYHQGKLPLPSRQRRGIPSPDQKTTVNSSVSKRRLSTPTPSNQNLKKNPENVGSLHKKSPSPGKQRRRTWSPRKQTEMSLSPGNQSRVIAHLYKKGTPSHSKKKEVTLSPYKTRLMTTYTHEEIVSPPSPSKQRSRMNAETPSKSNLQKRQSLPTRYLPIDTADLKIQRYFLSQSAASGLKNIVLSSAEVQIHPEEAVKVQRMKQKIQMDAKVDNTDSSFIDLQNNEASLGQDIVTSSRPYTIQGSVVGDRNADESHPSGLDERPAIPLSKDNLVYAESVNLSRQTYSELAEYDGKESSSDDSELNLIPLTIRRTQTHESLVGDARKGSTIDKNETLQDTEVAVNQELAEISHGPQQSQLLPGTPKTKQMTMREFLKGLSTKPVDASVTPKLNPEIKALFSQASLVSKTAPKLNLKGVAKGQKREKEFPLTLPVAVTREIFTHYAKCKVSRNVVNYVTKASERFWENTAIDLLHISQGRKAEITRENVELLMMRQGVFKESLDLKRLVEEYLPAELWDVLLPTAYANNRVYPPVLQ</sequence>
<feature type="compositionally biased region" description="Polar residues" evidence="5">
    <location>
        <begin position="833"/>
        <end position="845"/>
    </location>
</feature>
<dbReference type="GO" id="GO:0046982">
    <property type="term" value="F:protein heterodimerization activity"/>
    <property type="evidence" value="ECO:0007669"/>
    <property type="project" value="InterPro"/>
</dbReference>
<feature type="compositionally biased region" description="Acidic residues" evidence="5">
    <location>
        <begin position="32"/>
        <end position="47"/>
    </location>
</feature>
<comment type="caution">
    <text evidence="7">The sequence shown here is derived from an EMBL/GenBank/DDBJ whole genome shotgun (WGS) entry which is preliminary data.</text>
</comment>
<dbReference type="EMBL" id="JAXCGZ010009695">
    <property type="protein sequence ID" value="KAK7076388.1"/>
    <property type="molecule type" value="Genomic_DNA"/>
</dbReference>
<dbReference type="InterPro" id="IPR035425">
    <property type="entry name" value="CENP-T/H4_C"/>
</dbReference>
<feature type="region of interest" description="Disordered" evidence="5">
    <location>
        <begin position="706"/>
        <end position="756"/>
    </location>
</feature>
<accession>A0AAN9A6B5</accession>
<feature type="compositionally biased region" description="Polar residues" evidence="5">
    <location>
        <begin position="1013"/>
        <end position="1038"/>
    </location>
</feature>
<feature type="compositionally biased region" description="Basic and acidic residues" evidence="5">
    <location>
        <begin position="948"/>
        <end position="969"/>
    </location>
</feature>
<feature type="compositionally biased region" description="Basic residues" evidence="5">
    <location>
        <begin position="1047"/>
        <end position="1063"/>
    </location>
</feature>
<dbReference type="InterPro" id="IPR009072">
    <property type="entry name" value="Histone-fold"/>
</dbReference>
<gene>
    <name evidence="7" type="ORF">SK128_025240</name>
</gene>
<feature type="compositionally biased region" description="Basic and acidic residues" evidence="5">
    <location>
        <begin position="742"/>
        <end position="751"/>
    </location>
</feature>
<comment type="subcellular location">
    <subcellularLocation>
        <location evidence="2">Chromosome</location>
    </subcellularLocation>
    <subcellularLocation>
        <location evidence="1">Nucleus</location>
    </subcellularLocation>
</comment>
<evidence type="ECO:0000256" key="2">
    <source>
        <dbReference type="ARBA" id="ARBA00004286"/>
    </source>
</evidence>
<keyword evidence="8" id="KW-1185">Reference proteome</keyword>
<evidence type="ECO:0000256" key="5">
    <source>
        <dbReference type="SAM" id="MobiDB-lite"/>
    </source>
</evidence>
<protein>
    <recommendedName>
        <fullName evidence="6">CENP-T/Histone H4 histone fold domain-containing protein</fullName>
    </recommendedName>
</protein>
<feature type="region of interest" description="Disordered" evidence="5">
    <location>
        <begin position="1113"/>
        <end position="1143"/>
    </location>
</feature>
<feature type="region of interest" description="Disordered" evidence="5">
    <location>
        <begin position="784"/>
        <end position="1079"/>
    </location>
</feature>
<feature type="compositionally biased region" description="Polar residues" evidence="5">
    <location>
        <begin position="1128"/>
        <end position="1143"/>
    </location>
</feature>
<organism evidence="7 8">
    <name type="scientific">Halocaridina rubra</name>
    <name type="common">Hawaiian red shrimp</name>
    <dbReference type="NCBI Taxonomy" id="373956"/>
    <lineage>
        <taxon>Eukaryota</taxon>
        <taxon>Metazoa</taxon>
        <taxon>Ecdysozoa</taxon>
        <taxon>Arthropoda</taxon>
        <taxon>Crustacea</taxon>
        <taxon>Multicrustacea</taxon>
        <taxon>Malacostraca</taxon>
        <taxon>Eumalacostraca</taxon>
        <taxon>Eucarida</taxon>
        <taxon>Decapoda</taxon>
        <taxon>Pleocyemata</taxon>
        <taxon>Caridea</taxon>
        <taxon>Atyoidea</taxon>
        <taxon>Atyidae</taxon>
        <taxon>Halocaridina</taxon>
    </lineage>
</organism>
<evidence type="ECO:0000259" key="6">
    <source>
        <dbReference type="Pfam" id="PF15511"/>
    </source>
</evidence>
<dbReference type="GO" id="GO:0005634">
    <property type="term" value="C:nucleus"/>
    <property type="evidence" value="ECO:0007669"/>
    <property type="project" value="UniProtKB-SubCell"/>
</dbReference>
<feature type="compositionally biased region" description="Polar residues" evidence="5">
    <location>
        <begin position="980"/>
        <end position="995"/>
    </location>
</feature>
<proteinExistence type="predicted"/>
<feature type="compositionally biased region" description="Polar residues" evidence="5">
    <location>
        <begin position="929"/>
        <end position="944"/>
    </location>
</feature>